<gene>
    <name evidence="2" type="ORF">A9Q84_04645</name>
</gene>
<comment type="caution">
    <text evidence="2">The sequence shown here is derived from an EMBL/GenBank/DDBJ whole genome shotgun (WGS) entry which is preliminary data.</text>
</comment>
<accession>A0A1Y5FAY2</accession>
<dbReference type="EMBL" id="MAAO01000004">
    <property type="protein sequence ID" value="OUR98707.1"/>
    <property type="molecule type" value="Genomic_DNA"/>
</dbReference>
<sequence length="292" mass="33247">MKIWLKIEQILNNLLETIFGMFSNFITGITPGKIKNTLSKGKSKIAKTKLDTKKIFNEKGLKALSSSLELKNKTLQKANELQHKSVELVSKAKEVDYKRVDYKKLFLAGLFIFAPFFGKIKGWFIALSPKMLIGSTIAATVVSLSSISIYTQSKKISDEATAQARDPASEVENAEEASKRKSYYKLQEKRFTITHVTMPVYIESVNTYKSLSIDFTFISSNRYIKHYFDRNRHLIKNRLNSTIQPVIPAFPLKEEGKAIIKDKIQKELNLLIKELKIKGEIKEVYIKSILAG</sequence>
<keyword evidence="1" id="KW-0812">Transmembrane</keyword>
<proteinExistence type="predicted"/>
<feature type="transmembrane region" description="Helical" evidence="1">
    <location>
        <begin position="105"/>
        <end position="125"/>
    </location>
</feature>
<reference evidence="3" key="1">
    <citation type="journal article" date="2017" name="Proc. Natl. Acad. Sci. U.S.A.">
        <title>Simulation of Deepwater Horizon oil plume reveals substrate specialization within a complex community of hydrocarbon-degraders.</title>
        <authorList>
            <person name="Hu P."/>
            <person name="Dubinsky E.A."/>
            <person name="Probst A.J."/>
            <person name="Wang J."/>
            <person name="Sieber C.M.K."/>
            <person name="Tom L.M."/>
            <person name="Gardinali P."/>
            <person name="Banfield J.F."/>
            <person name="Atlas R.M."/>
            <person name="Andersen G.L."/>
        </authorList>
    </citation>
    <scope>NUCLEOTIDE SEQUENCE [LARGE SCALE GENOMIC DNA]</scope>
</reference>
<organism evidence="2 3">
    <name type="scientific">Halobacteriovorax marinus</name>
    <dbReference type="NCBI Taxonomy" id="97084"/>
    <lineage>
        <taxon>Bacteria</taxon>
        <taxon>Pseudomonadati</taxon>
        <taxon>Bdellovibrionota</taxon>
        <taxon>Bacteriovoracia</taxon>
        <taxon>Bacteriovoracales</taxon>
        <taxon>Halobacteriovoraceae</taxon>
        <taxon>Halobacteriovorax</taxon>
    </lineage>
</organism>
<protein>
    <recommendedName>
        <fullName evidence="4">Flagellar protein FliL</fullName>
    </recommendedName>
</protein>
<name>A0A1Y5FAY2_9BACT</name>
<dbReference type="Proteomes" id="UP000196531">
    <property type="component" value="Unassembled WGS sequence"/>
</dbReference>
<feature type="transmembrane region" description="Helical" evidence="1">
    <location>
        <begin position="131"/>
        <end position="150"/>
    </location>
</feature>
<evidence type="ECO:0000313" key="3">
    <source>
        <dbReference type="Proteomes" id="UP000196531"/>
    </source>
</evidence>
<evidence type="ECO:0000256" key="1">
    <source>
        <dbReference type="SAM" id="Phobius"/>
    </source>
</evidence>
<dbReference type="AlphaFoldDB" id="A0A1Y5FAY2"/>
<keyword evidence="1" id="KW-1133">Transmembrane helix</keyword>
<evidence type="ECO:0008006" key="4">
    <source>
        <dbReference type="Google" id="ProtNLM"/>
    </source>
</evidence>
<keyword evidence="1" id="KW-0472">Membrane</keyword>
<evidence type="ECO:0000313" key="2">
    <source>
        <dbReference type="EMBL" id="OUR98707.1"/>
    </source>
</evidence>